<sequence>MERYDWPLGREDATLQTIRRKKYDVGTCIYLIDAYFKKEIEEFNAKEIKELNAKINAQRRAAGTVGPVRQSGSDTDIPPVGSHGASFNSSTSCDGSSPSSVSGSLASHCTDARWAAASGYENTETFFLSNTNINKDDVNTPRDFVSKIPDIQNDDPLCFVGKIIVGEISRTYPNTDHSTMTIVMTIVIGLWLVWG</sequence>
<dbReference type="AlphaFoldDB" id="M9MIC0"/>
<organism evidence="2 3">
    <name type="scientific">Pseudozyma antarctica (strain T-34)</name>
    <name type="common">Yeast</name>
    <name type="synonym">Candida antarctica</name>
    <dbReference type="NCBI Taxonomy" id="1151754"/>
    <lineage>
        <taxon>Eukaryota</taxon>
        <taxon>Fungi</taxon>
        <taxon>Dikarya</taxon>
        <taxon>Basidiomycota</taxon>
        <taxon>Ustilaginomycotina</taxon>
        <taxon>Ustilaginomycetes</taxon>
        <taxon>Ustilaginales</taxon>
        <taxon>Ustilaginaceae</taxon>
        <taxon>Moesziomyces</taxon>
    </lineage>
</organism>
<accession>M9MIC0</accession>
<gene>
    <name evidence="2" type="ORF">PANT_22c00246</name>
</gene>
<evidence type="ECO:0000313" key="2">
    <source>
        <dbReference type="EMBL" id="GAC76857.1"/>
    </source>
</evidence>
<evidence type="ECO:0000256" key="1">
    <source>
        <dbReference type="SAM" id="MobiDB-lite"/>
    </source>
</evidence>
<dbReference type="EMBL" id="DF196788">
    <property type="protein sequence ID" value="GAC76857.1"/>
    <property type="molecule type" value="Genomic_DNA"/>
</dbReference>
<protein>
    <submittedName>
        <fullName evidence="2">Uncharacterized protein</fullName>
    </submittedName>
</protein>
<dbReference type="Proteomes" id="UP000011976">
    <property type="component" value="Unassembled WGS sequence"/>
</dbReference>
<feature type="region of interest" description="Disordered" evidence="1">
    <location>
        <begin position="62"/>
        <end position="93"/>
    </location>
</feature>
<proteinExistence type="predicted"/>
<name>M9MIC0_PSEA3</name>
<reference evidence="3" key="1">
    <citation type="journal article" date="2013" name="Genome Announc.">
        <title>Genome sequence of the basidiomycetous yeast Pseudozyma antarctica T-34, a producer of the glycolipid biosurfactants mannosylerythritol lipids.</title>
        <authorList>
            <person name="Morita T."/>
            <person name="Koike H."/>
            <person name="Koyama Y."/>
            <person name="Hagiwara H."/>
            <person name="Ito E."/>
            <person name="Fukuoka T."/>
            <person name="Imura T."/>
            <person name="Machida M."/>
            <person name="Kitamoto D."/>
        </authorList>
    </citation>
    <scope>NUCLEOTIDE SEQUENCE [LARGE SCALE GENOMIC DNA]</scope>
    <source>
        <strain evidence="3">T-34</strain>
    </source>
</reference>
<evidence type="ECO:0000313" key="3">
    <source>
        <dbReference type="Proteomes" id="UP000011976"/>
    </source>
</evidence>